<protein>
    <submittedName>
        <fullName evidence="2">Uncharacterized protein</fullName>
    </submittedName>
</protein>
<accession>A0A9D4P7F4</accession>
<evidence type="ECO:0000313" key="2">
    <source>
        <dbReference type="EMBL" id="KAH7644330.1"/>
    </source>
</evidence>
<dbReference type="Proteomes" id="UP000828236">
    <property type="component" value="Unassembled WGS sequence"/>
</dbReference>
<comment type="caution">
    <text evidence="2">The sequence shown here is derived from an EMBL/GenBank/DDBJ whole genome shotgun (WGS) entry which is preliminary data.</text>
</comment>
<feature type="compositionally biased region" description="Low complexity" evidence="1">
    <location>
        <begin position="244"/>
        <end position="255"/>
    </location>
</feature>
<dbReference type="AlphaFoldDB" id="A0A9D4P7F4"/>
<name>A0A9D4P7F4_DERFA</name>
<reference evidence="2" key="1">
    <citation type="submission" date="2020-06" db="EMBL/GenBank/DDBJ databases">
        <authorList>
            <person name="Ji K."/>
            <person name="Li J."/>
        </authorList>
    </citation>
    <scope>NUCLEOTIDE SEQUENCE</scope>
    <source>
        <strain evidence="2">JKM2019</strain>
        <tissue evidence="2">Whole body</tissue>
    </source>
</reference>
<sequence length="329" mass="37392">MNTKNSNNNDGCDYDQLVSSNNRKSFCEPNSDYDYPINTKKSIWNMKPTSIGHLNSNSNHLSPPLHSSSSFDDYSRNGMIQTKNLMQPPETITNILDMVIPKLPAKSITNSSTSSKDDLQKAKSFYYDIPKNIPVKSRSTTTTTTTNLMTASSSSSCLLFNSSHNNRPQLPKKSSFVRRKIQTNYNNDDNYENLPEMNQNRIESTTNTLNRHHTSRSLPPLIMDTKASTLPRPPKSIVTSTAINNNKGSSSNNNKLDLTENSSEKIINYSQNIDYEDDDDDDGCDYEYDYVCLESKKKLDDDDERIKMLLSNQYQFRYENLATHFSSTT</sequence>
<feature type="region of interest" description="Disordered" evidence="1">
    <location>
        <begin position="227"/>
        <end position="258"/>
    </location>
</feature>
<gene>
    <name evidence="2" type="ORF">HUG17_6692</name>
</gene>
<organism evidence="2">
    <name type="scientific">Dermatophagoides farinae</name>
    <name type="common">American house dust mite</name>
    <dbReference type="NCBI Taxonomy" id="6954"/>
    <lineage>
        <taxon>Eukaryota</taxon>
        <taxon>Metazoa</taxon>
        <taxon>Ecdysozoa</taxon>
        <taxon>Arthropoda</taxon>
        <taxon>Chelicerata</taxon>
        <taxon>Arachnida</taxon>
        <taxon>Acari</taxon>
        <taxon>Acariformes</taxon>
        <taxon>Sarcoptiformes</taxon>
        <taxon>Astigmata</taxon>
        <taxon>Psoroptidia</taxon>
        <taxon>Analgoidea</taxon>
        <taxon>Pyroglyphidae</taxon>
        <taxon>Dermatophagoidinae</taxon>
        <taxon>Dermatophagoides</taxon>
    </lineage>
</organism>
<evidence type="ECO:0000256" key="1">
    <source>
        <dbReference type="SAM" id="MobiDB-lite"/>
    </source>
</evidence>
<dbReference type="EMBL" id="SDOV01000002">
    <property type="protein sequence ID" value="KAH7644330.1"/>
    <property type="molecule type" value="Genomic_DNA"/>
</dbReference>
<reference evidence="2" key="2">
    <citation type="journal article" date="2021" name="World Allergy Organ. J.">
        <title>Chromosome-level assembly of Dermatophagoides farinae genome and transcriptome reveals two novel allergens Der f 37 and Der f 39.</title>
        <authorList>
            <person name="Chen J."/>
            <person name="Cai Z."/>
            <person name="Fan D."/>
            <person name="Hu J."/>
            <person name="Hou Y."/>
            <person name="He Y."/>
            <person name="Zhang Z."/>
            <person name="Zhao Z."/>
            <person name="Gao P."/>
            <person name="Hu W."/>
            <person name="Sun J."/>
            <person name="Li J."/>
            <person name="Ji K."/>
        </authorList>
    </citation>
    <scope>NUCLEOTIDE SEQUENCE</scope>
    <source>
        <strain evidence="2">JKM2019</strain>
    </source>
</reference>
<proteinExistence type="predicted"/>